<dbReference type="AlphaFoldDB" id="A0A291PDL7"/>
<dbReference type="Proteomes" id="UP000220394">
    <property type="component" value="Chromosome"/>
</dbReference>
<dbReference type="InterPro" id="IPR039426">
    <property type="entry name" value="TonB-dep_rcpt-like"/>
</dbReference>
<evidence type="ECO:0000313" key="17">
    <source>
        <dbReference type="Proteomes" id="UP000220394"/>
    </source>
</evidence>
<keyword evidence="8 12" id="KW-0798">TonB box</keyword>
<dbReference type="InterPro" id="IPR036942">
    <property type="entry name" value="Beta-barrel_TonB_sf"/>
</dbReference>
<evidence type="ECO:0000256" key="6">
    <source>
        <dbReference type="ARBA" id="ARBA00023004"/>
    </source>
</evidence>
<evidence type="ECO:0000256" key="2">
    <source>
        <dbReference type="ARBA" id="ARBA00022448"/>
    </source>
</evidence>
<evidence type="ECO:0000256" key="9">
    <source>
        <dbReference type="ARBA" id="ARBA00023136"/>
    </source>
</evidence>
<sequence length="835" mass="92424">MGPRDRFSFIYIVTIQKLILMELWMASLGSGLRFSLGLATALCAAGEMKANAASTALSSGHRKAVTHRAAGTSTSGRPPPAGATATLHPRRTSTKSHDSESVLVSVRRRVFKFTAQQHEANSATHLDQETLNQRHINTVMDLGRVVPNLTVQTEGGSTAPSFYLRGIGLQDYTQNNMSSVLTYFDGVPFPIASMSSGMMFDVESVAAEPGPVGFTHGLSDTGGEVRIESRAPTKKFHYGITEDLATRNRSKTVLYVSGPITSNLQYRIAAENMEGGAYRFNRDTGQKLGNANFGAIRGRLAWQPDEKTNIDLIANWSLDRSQATAGFVLQDFSTLSNAPRDTNIFATGWSLNPVFAKVIGISSKSVPSNNDVNWNITLKGNHDFGFAKLYGITSFAQQQRHEYIDRDALSFRSGDTYFVTSTNVFSQELRLEGRPLFNGRFHWLAGLYYNRIRANGSNWFDLSDYIGYIRDSTHDQPQENFSQYATIGYDITRKLKFAFSLTHQSDERQLENDAVKQYYYGTTAARCGGAESCWSANRFATHGALTNQFSGKVGLNYQATKNILAYASISRGVKPGGFTTNTTVSDIQIKPFKPEWVLAYEVGLKTEFFNHRLRLNGAMFYDDYHDKQMLGTIVIPGDPAADTSGATPGTYGSYVNIPHSKIWGTEFQLDANPVKGLTLSQTFGYMRGKYTDYQQVNSAAVSAAFKQTGIYSPIYTSYNGADMGFPKLTLSGMASYDTNPIWKHYRLNFEVDYSYRTMQNSLQPRGTGVYVVPPYFLLGASVTFKPLNNRWFVTAYAQNLTDRRYIDVVGVAATTVLTGIAGPPRFVGGRFGFDF</sequence>
<keyword evidence="10 11" id="KW-0998">Cell outer membrane</keyword>
<evidence type="ECO:0000256" key="1">
    <source>
        <dbReference type="ARBA" id="ARBA00004571"/>
    </source>
</evidence>
<protein>
    <recommendedName>
        <fullName evidence="18">TonB-dependent receptor</fullName>
    </recommendedName>
</protein>
<accession>A0A291PDL7</accession>
<dbReference type="GO" id="GO:0009279">
    <property type="term" value="C:cell outer membrane"/>
    <property type="evidence" value="ECO:0007669"/>
    <property type="project" value="UniProtKB-SubCell"/>
</dbReference>
<evidence type="ECO:0000259" key="14">
    <source>
        <dbReference type="Pfam" id="PF00593"/>
    </source>
</evidence>
<dbReference type="GO" id="GO:0006826">
    <property type="term" value="P:iron ion transport"/>
    <property type="evidence" value="ECO:0007669"/>
    <property type="project" value="UniProtKB-KW"/>
</dbReference>
<evidence type="ECO:0000313" key="16">
    <source>
        <dbReference type="EMBL" id="ATJ89457.1"/>
    </source>
</evidence>
<dbReference type="PROSITE" id="PS52016">
    <property type="entry name" value="TONB_DEPENDENT_REC_3"/>
    <property type="match status" value="1"/>
</dbReference>
<keyword evidence="2 11" id="KW-0813">Transport</keyword>
<dbReference type="PANTHER" id="PTHR32552:SF81">
    <property type="entry name" value="TONB-DEPENDENT OUTER MEMBRANE RECEPTOR"/>
    <property type="match status" value="1"/>
</dbReference>
<evidence type="ECO:0000256" key="4">
    <source>
        <dbReference type="ARBA" id="ARBA00022496"/>
    </source>
</evidence>
<gene>
    <name evidence="16" type="ORF">CIW82_00685</name>
</gene>
<evidence type="ECO:0008006" key="18">
    <source>
        <dbReference type="Google" id="ProtNLM"/>
    </source>
</evidence>
<proteinExistence type="inferred from homology"/>
<comment type="subcellular location">
    <subcellularLocation>
        <location evidence="1 11">Cell outer membrane</location>
        <topology evidence="1 11">Multi-pass membrane protein</topology>
    </subcellularLocation>
</comment>
<comment type="similarity">
    <text evidence="11 12">Belongs to the TonB-dependent receptor family.</text>
</comment>
<feature type="domain" description="TonB-dependent receptor plug" evidence="15">
    <location>
        <begin position="119"/>
        <end position="223"/>
    </location>
</feature>
<dbReference type="InterPro" id="IPR000531">
    <property type="entry name" value="Beta-barrel_TonB"/>
</dbReference>
<dbReference type="PANTHER" id="PTHR32552">
    <property type="entry name" value="FERRICHROME IRON RECEPTOR-RELATED"/>
    <property type="match status" value="1"/>
</dbReference>
<dbReference type="Pfam" id="PF07715">
    <property type="entry name" value="Plug"/>
    <property type="match status" value="1"/>
</dbReference>
<feature type="region of interest" description="Disordered" evidence="13">
    <location>
        <begin position="55"/>
        <end position="99"/>
    </location>
</feature>
<keyword evidence="5 11" id="KW-0812">Transmembrane</keyword>
<keyword evidence="7" id="KW-0406">Ion transport</keyword>
<evidence type="ECO:0000256" key="13">
    <source>
        <dbReference type="SAM" id="MobiDB-lite"/>
    </source>
</evidence>
<evidence type="ECO:0000256" key="5">
    <source>
        <dbReference type="ARBA" id="ARBA00022692"/>
    </source>
</evidence>
<keyword evidence="6" id="KW-0408">Iron</keyword>
<organism evidence="16 17">
    <name type="scientific">Acetobacter tropicalis</name>
    <dbReference type="NCBI Taxonomy" id="104102"/>
    <lineage>
        <taxon>Bacteria</taxon>
        <taxon>Pseudomonadati</taxon>
        <taxon>Pseudomonadota</taxon>
        <taxon>Alphaproteobacteria</taxon>
        <taxon>Acetobacterales</taxon>
        <taxon>Acetobacteraceae</taxon>
        <taxon>Acetobacter</taxon>
    </lineage>
</organism>
<dbReference type="KEGG" id="ato:CIW82_00685"/>
<name>A0A291PDL7_9PROT</name>
<dbReference type="InterPro" id="IPR012910">
    <property type="entry name" value="Plug_dom"/>
</dbReference>
<evidence type="ECO:0000256" key="8">
    <source>
        <dbReference type="ARBA" id="ARBA00023077"/>
    </source>
</evidence>
<evidence type="ECO:0000256" key="3">
    <source>
        <dbReference type="ARBA" id="ARBA00022452"/>
    </source>
</evidence>
<keyword evidence="9 11" id="KW-0472">Membrane</keyword>
<evidence type="ECO:0000256" key="12">
    <source>
        <dbReference type="RuleBase" id="RU003357"/>
    </source>
</evidence>
<feature type="domain" description="TonB-dependent receptor-like beta-barrel" evidence="14">
    <location>
        <begin position="304"/>
        <end position="800"/>
    </location>
</feature>
<keyword evidence="4" id="KW-0410">Iron transport</keyword>
<dbReference type="SUPFAM" id="SSF56935">
    <property type="entry name" value="Porins"/>
    <property type="match status" value="1"/>
</dbReference>
<dbReference type="Pfam" id="PF00593">
    <property type="entry name" value="TonB_dep_Rec_b-barrel"/>
    <property type="match status" value="1"/>
</dbReference>
<keyword evidence="3 11" id="KW-1134">Transmembrane beta strand</keyword>
<dbReference type="EMBL" id="CP022699">
    <property type="protein sequence ID" value="ATJ89457.1"/>
    <property type="molecule type" value="Genomic_DNA"/>
</dbReference>
<reference evidence="16 17" key="1">
    <citation type="submission" date="2017-08" db="EMBL/GenBank/DDBJ databases">
        <title>Complete Genome Sequence of Acetobacter tropicalis Oregon-R-modENCODE STRAIN BDGP1, an acetic acid bacterium isolated from Drosophila melanogaster gut.</title>
        <authorList>
            <person name="Wan K.H."/>
            <person name="Yu C."/>
            <person name="Park S."/>
            <person name="Hammonds A.S."/>
            <person name="Booth B.W."/>
            <person name="Celniker S.E."/>
        </authorList>
    </citation>
    <scope>NUCLEOTIDE SEQUENCE [LARGE SCALE GENOMIC DNA]</scope>
    <source>
        <strain evidence="16 17">BDGP1</strain>
    </source>
</reference>
<evidence type="ECO:0000256" key="10">
    <source>
        <dbReference type="ARBA" id="ARBA00023237"/>
    </source>
</evidence>
<dbReference type="Gene3D" id="2.40.170.20">
    <property type="entry name" value="TonB-dependent receptor, beta-barrel domain"/>
    <property type="match status" value="1"/>
</dbReference>
<evidence type="ECO:0000259" key="15">
    <source>
        <dbReference type="Pfam" id="PF07715"/>
    </source>
</evidence>
<evidence type="ECO:0000256" key="11">
    <source>
        <dbReference type="PROSITE-ProRule" id="PRU01360"/>
    </source>
</evidence>
<evidence type="ECO:0000256" key="7">
    <source>
        <dbReference type="ARBA" id="ARBA00023065"/>
    </source>
</evidence>